<feature type="transmembrane region" description="Helical" evidence="1">
    <location>
        <begin position="182"/>
        <end position="203"/>
    </location>
</feature>
<feature type="transmembrane region" description="Helical" evidence="1">
    <location>
        <begin position="20"/>
        <end position="44"/>
    </location>
</feature>
<sequence>MDKRLNGRVWLLDEIRGVAILLMVLYHTGYDLVAIFGLDFPFFFSRGLNFVRDLMAGTFILLAGCACRFSRNNLQRGLSVFLFGMAMTAVTLLIIPEQRILFGILHLLGLSMILFPFLRRALDKLPPLWGFLLFTALFLLLFRVPAGQVLGLPLPSAPYELRFLFPLGFPAPAFYSSDYFPIVPWMFLFFAGSYAGIPIKAGRFPSFFYRQHSEPLCFIGRHTLWIYVLHQPIIYGLLSLIFNVLLA</sequence>
<dbReference type="Proteomes" id="UP000294682">
    <property type="component" value="Unassembled WGS sequence"/>
</dbReference>
<keyword evidence="1" id="KW-0472">Membrane</keyword>
<feature type="domain" description="Heparan-alpha-glucosaminide N-acetyltransferase catalytic" evidence="2">
    <location>
        <begin position="8"/>
        <end position="232"/>
    </location>
</feature>
<proteinExistence type="predicted"/>
<keyword evidence="4" id="KW-1185">Reference proteome</keyword>
<evidence type="ECO:0000259" key="2">
    <source>
        <dbReference type="Pfam" id="PF07786"/>
    </source>
</evidence>
<comment type="caution">
    <text evidence="3">The sequence shown here is derived from an EMBL/GenBank/DDBJ whole genome shotgun (WGS) entry which is preliminary data.</text>
</comment>
<feature type="transmembrane region" description="Helical" evidence="1">
    <location>
        <begin position="125"/>
        <end position="146"/>
    </location>
</feature>
<feature type="transmembrane region" description="Helical" evidence="1">
    <location>
        <begin position="50"/>
        <end position="70"/>
    </location>
</feature>
<keyword evidence="1" id="KW-0812">Transmembrane</keyword>
<dbReference type="Pfam" id="PF07786">
    <property type="entry name" value="HGSNAT_cat"/>
    <property type="match status" value="1"/>
</dbReference>
<gene>
    <name evidence="3" type="ORF">EDD78_108152</name>
</gene>
<evidence type="ECO:0000256" key="1">
    <source>
        <dbReference type="SAM" id="Phobius"/>
    </source>
</evidence>
<feature type="transmembrane region" description="Helical" evidence="1">
    <location>
        <begin position="77"/>
        <end position="94"/>
    </location>
</feature>
<dbReference type="AlphaFoldDB" id="A0A9X8UIM9"/>
<dbReference type="InterPro" id="IPR012429">
    <property type="entry name" value="HGSNAT_cat"/>
</dbReference>
<reference evidence="3 4" key="1">
    <citation type="submission" date="2019-03" db="EMBL/GenBank/DDBJ databases">
        <title>Genomic Encyclopedia of Type Strains, Phase IV (KMG-IV): sequencing the most valuable type-strain genomes for metagenomic binning, comparative biology and taxonomic classification.</title>
        <authorList>
            <person name="Goeker M."/>
        </authorList>
    </citation>
    <scope>NUCLEOTIDE SEQUENCE [LARGE SCALE GENOMIC DNA]</scope>
    <source>
        <strain evidence="3 4">DSM 100433</strain>
    </source>
</reference>
<dbReference type="EMBL" id="SLUK01000008">
    <property type="protein sequence ID" value="TCL42837.1"/>
    <property type="molecule type" value="Genomic_DNA"/>
</dbReference>
<evidence type="ECO:0000313" key="3">
    <source>
        <dbReference type="EMBL" id="TCL42837.1"/>
    </source>
</evidence>
<feature type="transmembrane region" description="Helical" evidence="1">
    <location>
        <begin position="224"/>
        <end position="246"/>
    </location>
</feature>
<protein>
    <submittedName>
        <fullName evidence="3">Membrane protein</fullName>
    </submittedName>
</protein>
<name>A0A9X8UIM9_9FIRM</name>
<feature type="transmembrane region" description="Helical" evidence="1">
    <location>
        <begin position="100"/>
        <end position="118"/>
    </location>
</feature>
<organism evidence="3 4">
    <name type="scientific">Harryflintia acetispora</name>
    <dbReference type="NCBI Taxonomy" id="1849041"/>
    <lineage>
        <taxon>Bacteria</taxon>
        <taxon>Bacillati</taxon>
        <taxon>Bacillota</taxon>
        <taxon>Clostridia</taxon>
        <taxon>Eubacteriales</taxon>
        <taxon>Oscillospiraceae</taxon>
        <taxon>Harryflintia</taxon>
    </lineage>
</organism>
<accession>A0A9X8UIM9</accession>
<keyword evidence="1" id="KW-1133">Transmembrane helix</keyword>
<dbReference type="RefSeq" id="WP_165873187.1">
    <property type="nucleotide sequence ID" value="NZ_SLUK01000008.1"/>
</dbReference>
<evidence type="ECO:0000313" key="4">
    <source>
        <dbReference type="Proteomes" id="UP000294682"/>
    </source>
</evidence>